<feature type="domain" description="Phosphoribosyl-dephospho-CoA transferase MdcG N-terminal" evidence="4">
    <location>
        <begin position="5"/>
        <end position="94"/>
    </location>
</feature>
<evidence type="ECO:0000313" key="5">
    <source>
        <dbReference type="EMBL" id="PCM62843.1"/>
    </source>
</evidence>
<dbReference type="InterPro" id="IPR017557">
    <property type="entry name" value="Holo-ACP_synthase"/>
</dbReference>
<dbReference type="InterPro" id="IPR049180">
    <property type="entry name" value="MdcG_C"/>
</dbReference>
<sequence>MSALQRHTLCWLDSAELRLIARQLNGAFSALPASWREEARDYLLSGYLPGIVRRGIRDEVSISLGFCFPQRWQGQRLRLATVASLQAVTRVSTPEQTATLPAVSRTSATRAFNALRQAWRGPETGLGVWGSVALEMATPWLWTDSRSDLDIRITPWHEMALSDCYSFLTDIAQQYSVRIDGEINLPNGFSINIQEWFSGSLTLLAKGETDVELMTRHDVAGLIKHLSMKYIKGN</sequence>
<dbReference type="Proteomes" id="UP000252079">
    <property type="component" value="Unassembled WGS sequence"/>
</dbReference>
<feature type="domain" description="Phosphoribosyl-dephospho-CoA transferase MdcG C-terminal" evidence="3">
    <location>
        <begin position="105"/>
        <end position="217"/>
    </location>
</feature>
<comment type="caution">
    <text evidence="5">The sequence shown here is derived from an EMBL/GenBank/DDBJ whole genome shotgun (WGS) entry which is preliminary data.</text>
</comment>
<keyword evidence="1 6" id="KW-0808">Transferase</keyword>
<evidence type="ECO:0000313" key="7">
    <source>
        <dbReference type="Proteomes" id="UP000217648"/>
    </source>
</evidence>
<dbReference type="EMBL" id="NXHG01000002">
    <property type="protein sequence ID" value="PCM62843.1"/>
    <property type="molecule type" value="Genomic_DNA"/>
</dbReference>
<reference evidence="5 7" key="1">
    <citation type="submission" date="2017-09" db="EMBL/GenBank/DDBJ databases">
        <title>Mdr eskape-Ghana.</title>
        <authorList>
            <person name="Agyepong N."/>
            <person name="Janice J."/>
            <person name="Samuelsen O."/>
            <person name="Owusu-Ofori A."/>
            <person name="Sundsfjord A."/>
            <person name="Essack S."/>
            <person name="Pedersen T."/>
        </authorList>
    </citation>
    <scope>NUCLEOTIDE SEQUENCE [LARGE SCALE GENOMIC DNA]</scope>
    <source>
        <strain evidence="5 7">46</strain>
    </source>
</reference>
<dbReference type="InterPro" id="IPR048903">
    <property type="entry name" value="MdcG_N"/>
</dbReference>
<organism evidence="5 7">
    <name type="scientific">Klebsiella quasipneumoniae</name>
    <dbReference type="NCBI Taxonomy" id="1463165"/>
    <lineage>
        <taxon>Bacteria</taxon>
        <taxon>Pseudomonadati</taxon>
        <taxon>Pseudomonadota</taxon>
        <taxon>Gammaproteobacteria</taxon>
        <taxon>Enterobacterales</taxon>
        <taxon>Enterobacteriaceae</taxon>
        <taxon>Klebsiella/Raoultella group</taxon>
        <taxon>Klebsiella</taxon>
        <taxon>Klebsiella pneumoniae complex</taxon>
    </lineage>
</organism>
<reference evidence="6 8" key="2">
    <citation type="submission" date="2018-07" db="EMBL/GenBank/DDBJ databases">
        <authorList>
            <consortium name="Pathogen Informatics"/>
        </authorList>
    </citation>
    <scope>NUCLEOTIDE SEQUENCE [LARGE SCALE GENOMIC DNA]</scope>
    <source>
        <strain evidence="6 8">4300STDY6636950</strain>
    </source>
</reference>
<evidence type="ECO:0000256" key="2">
    <source>
        <dbReference type="ARBA" id="ARBA00022695"/>
    </source>
</evidence>
<dbReference type="NCBIfam" id="TIGR03135">
    <property type="entry name" value="malonate_mdcG"/>
    <property type="match status" value="1"/>
</dbReference>
<evidence type="ECO:0000256" key="1">
    <source>
        <dbReference type="ARBA" id="ARBA00022679"/>
    </source>
</evidence>
<evidence type="ECO:0000313" key="6">
    <source>
        <dbReference type="EMBL" id="SSF48036.1"/>
    </source>
</evidence>
<evidence type="ECO:0000259" key="3">
    <source>
        <dbReference type="Pfam" id="PF10620"/>
    </source>
</evidence>
<dbReference type="GO" id="GO:0016779">
    <property type="term" value="F:nucleotidyltransferase activity"/>
    <property type="evidence" value="ECO:0007669"/>
    <property type="project" value="UniProtKB-KW"/>
</dbReference>
<evidence type="ECO:0000313" key="8">
    <source>
        <dbReference type="Proteomes" id="UP000252079"/>
    </source>
</evidence>
<dbReference type="AlphaFoldDB" id="A0A2A5MPL4"/>
<name>A0A2A5MPL4_9ENTR</name>
<dbReference type="EMBL" id="UFBM01000006">
    <property type="protein sequence ID" value="SSF48036.1"/>
    <property type="molecule type" value="Genomic_DNA"/>
</dbReference>
<protein>
    <submittedName>
        <fullName evidence="5">Malonate decarboxylase holo-[acyl-carrier-protein] synthase</fullName>
    </submittedName>
    <submittedName>
        <fullName evidence="6">Phosphoribosyl-dephospho-CoA transferase</fullName>
    </submittedName>
</protein>
<dbReference type="Pfam" id="PF20866">
    <property type="entry name" value="MdcG_N"/>
    <property type="match status" value="1"/>
</dbReference>
<evidence type="ECO:0000259" key="4">
    <source>
        <dbReference type="Pfam" id="PF20866"/>
    </source>
</evidence>
<dbReference type="RefSeq" id="WP_048325840.1">
    <property type="nucleotide sequence ID" value="NZ_BIGY01000003.1"/>
</dbReference>
<keyword evidence="2" id="KW-0548">Nucleotidyltransferase</keyword>
<dbReference type="Proteomes" id="UP000217648">
    <property type="component" value="Unassembled WGS sequence"/>
</dbReference>
<accession>A0A2A5MPL4</accession>
<dbReference type="Pfam" id="PF10620">
    <property type="entry name" value="MdcG"/>
    <property type="match status" value="1"/>
</dbReference>
<proteinExistence type="predicted"/>
<gene>
    <name evidence="5" type="primary">mdcG</name>
    <name evidence="5" type="ORF">CP911_06555</name>
    <name evidence="6" type="ORF">SAMEA23995918_01279</name>
</gene>